<organism evidence="10 11">
    <name type="scientific">Arcticibacterium luteifluviistationis</name>
    <dbReference type="NCBI Taxonomy" id="1784714"/>
    <lineage>
        <taxon>Bacteria</taxon>
        <taxon>Pseudomonadati</taxon>
        <taxon>Bacteroidota</taxon>
        <taxon>Cytophagia</taxon>
        <taxon>Cytophagales</taxon>
        <taxon>Leadbetterellaceae</taxon>
        <taxon>Arcticibacterium</taxon>
    </lineage>
</organism>
<name>A0A2Z4GGK8_9BACT</name>
<dbReference type="KEGG" id="als:DJ013_21025"/>
<feature type="coiled-coil region" evidence="7">
    <location>
        <begin position="136"/>
        <end position="173"/>
    </location>
</feature>
<dbReference type="Gene3D" id="3.30.565.10">
    <property type="entry name" value="Histidine kinase-like ATPase, C-terminal domain"/>
    <property type="match status" value="1"/>
</dbReference>
<dbReference type="FunFam" id="3.30.565.10:FF:000006">
    <property type="entry name" value="Sensor histidine kinase WalK"/>
    <property type="match status" value="1"/>
</dbReference>
<dbReference type="EMBL" id="CP029480">
    <property type="protein sequence ID" value="AWW00530.1"/>
    <property type="molecule type" value="Genomic_DNA"/>
</dbReference>
<evidence type="ECO:0000256" key="4">
    <source>
        <dbReference type="ARBA" id="ARBA00022679"/>
    </source>
</evidence>
<dbReference type="InterPro" id="IPR003661">
    <property type="entry name" value="HisK_dim/P_dom"/>
</dbReference>
<dbReference type="InterPro" id="IPR004358">
    <property type="entry name" value="Sig_transdc_His_kin-like_C"/>
</dbReference>
<evidence type="ECO:0000256" key="1">
    <source>
        <dbReference type="ARBA" id="ARBA00000085"/>
    </source>
</evidence>
<dbReference type="PRINTS" id="PR00344">
    <property type="entry name" value="BCTRLSENSOR"/>
</dbReference>
<evidence type="ECO:0000256" key="7">
    <source>
        <dbReference type="SAM" id="Coils"/>
    </source>
</evidence>
<evidence type="ECO:0000313" key="11">
    <source>
        <dbReference type="Proteomes" id="UP000249873"/>
    </source>
</evidence>
<dbReference type="InterPro" id="IPR003594">
    <property type="entry name" value="HATPase_dom"/>
</dbReference>
<dbReference type="InterPro" id="IPR036890">
    <property type="entry name" value="HATPase_C_sf"/>
</dbReference>
<evidence type="ECO:0000313" key="10">
    <source>
        <dbReference type="EMBL" id="AWW00530.1"/>
    </source>
</evidence>
<dbReference type="Proteomes" id="UP000249873">
    <property type="component" value="Chromosome"/>
</dbReference>
<dbReference type="SUPFAM" id="SSF47384">
    <property type="entry name" value="Homodimeric domain of signal transducing histidine kinase"/>
    <property type="match status" value="1"/>
</dbReference>
<feature type="domain" description="PAS" evidence="9">
    <location>
        <begin position="3"/>
        <end position="56"/>
    </location>
</feature>
<protein>
    <recommendedName>
        <fullName evidence="2">histidine kinase</fullName>
        <ecNumber evidence="2">2.7.13.3</ecNumber>
    </recommendedName>
</protein>
<dbReference type="InterPro" id="IPR035965">
    <property type="entry name" value="PAS-like_dom_sf"/>
</dbReference>
<feature type="domain" description="Histidine kinase" evidence="8">
    <location>
        <begin position="180"/>
        <end position="397"/>
    </location>
</feature>
<comment type="catalytic activity">
    <reaction evidence="1">
        <text>ATP + protein L-histidine = ADP + protein N-phospho-L-histidine.</text>
        <dbReference type="EC" id="2.7.13.3"/>
    </reaction>
</comment>
<proteinExistence type="predicted"/>
<keyword evidence="4" id="KW-0808">Transferase</keyword>
<evidence type="ECO:0000259" key="9">
    <source>
        <dbReference type="PROSITE" id="PS50112"/>
    </source>
</evidence>
<keyword evidence="7" id="KW-0175">Coiled coil</keyword>
<sequence length="399" mass="45399">MKSSHQFDAVFLYANEAIIITNERGEIVRINPATERLFGYADEELISKRIDTLIPDRFRKAHDGHVKKYHQKPKPRAMGAGIDLFARKKDGREFPVEVSLSPCDINGTQMVIAFIIDITERKRTETQAKDYQLKLEQDVEDRTLILQEAIEKLENTKKKLDESLQKERELNQLKSRFISTASHEFRTPLATVLSSLTLVEKYIELNDTSKQEKHLTRIKKSISNLTDILNDILSVNKIDEGKIVSNPHLFNLNELLEDLTSELNLITKPGQKILLDIESSEDIEINQDPKLLSHIISNLLSNAIKFSHMETEIHVRVTDTDDDIRISIKDEGIGIPESDLENLFTRFFRSENAGQIQGTGLGLSIVNQYAELLNGNVECISKLHKGSEFILTIPKTLEA</sequence>
<keyword evidence="3" id="KW-0597">Phosphoprotein</keyword>
<accession>A0A2Z4GGK8</accession>
<dbReference type="PANTHER" id="PTHR43711">
    <property type="entry name" value="TWO-COMPONENT HISTIDINE KINASE"/>
    <property type="match status" value="1"/>
</dbReference>
<dbReference type="Pfam" id="PF13426">
    <property type="entry name" value="PAS_9"/>
    <property type="match status" value="1"/>
</dbReference>
<dbReference type="SMART" id="SM00387">
    <property type="entry name" value="HATPase_c"/>
    <property type="match status" value="1"/>
</dbReference>
<reference evidence="10 11" key="1">
    <citation type="submission" date="2018-05" db="EMBL/GenBank/DDBJ databases">
        <title>Complete genome sequence of Arcticibacterium luteifluviistationis SM1504T, a cytophagaceae bacterium isolated from Arctic surface seawater.</title>
        <authorList>
            <person name="Li Y."/>
            <person name="Qin Q.-L."/>
        </authorList>
    </citation>
    <scope>NUCLEOTIDE SEQUENCE [LARGE SCALE GENOMIC DNA]</scope>
    <source>
        <strain evidence="10 11">SM1504</strain>
    </source>
</reference>
<dbReference type="EC" id="2.7.13.3" evidence="2"/>
<dbReference type="CDD" id="cd00082">
    <property type="entry name" value="HisKA"/>
    <property type="match status" value="1"/>
</dbReference>
<dbReference type="OrthoDB" id="9808408at2"/>
<dbReference type="PROSITE" id="PS50109">
    <property type="entry name" value="HIS_KIN"/>
    <property type="match status" value="1"/>
</dbReference>
<dbReference type="InterPro" id="IPR036097">
    <property type="entry name" value="HisK_dim/P_sf"/>
</dbReference>
<dbReference type="InterPro" id="IPR050736">
    <property type="entry name" value="Sensor_HK_Regulatory"/>
</dbReference>
<dbReference type="CDD" id="cd00130">
    <property type="entry name" value="PAS"/>
    <property type="match status" value="1"/>
</dbReference>
<dbReference type="Gene3D" id="3.30.450.20">
    <property type="entry name" value="PAS domain"/>
    <property type="match status" value="1"/>
</dbReference>
<dbReference type="SMART" id="SM00388">
    <property type="entry name" value="HisKA"/>
    <property type="match status" value="1"/>
</dbReference>
<dbReference type="SMART" id="SM00091">
    <property type="entry name" value="PAS"/>
    <property type="match status" value="1"/>
</dbReference>
<keyword evidence="5 10" id="KW-0418">Kinase</keyword>
<dbReference type="Pfam" id="PF02518">
    <property type="entry name" value="HATPase_c"/>
    <property type="match status" value="1"/>
</dbReference>
<dbReference type="InterPro" id="IPR005467">
    <property type="entry name" value="His_kinase_dom"/>
</dbReference>
<dbReference type="PROSITE" id="PS50112">
    <property type="entry name" value="PAS"/>
    <property type="match status" value="1"/>
</dbReference>
<dbReference type="SUPFAM" id="SSF55785">
    <property type="entry name" value="PYP-like sensor domain (PAS domain)"/>
    <property type="match status" value="1"/>
</dbReference>
<evidence type="ECO:0000259" key="8">
    <source>
        <dbReference type="PROSITE" id="PS50109"/>
    </source>
</evidence>
<dbReference type="InterPro" id="IPR001610">
    <property type="entry name" value="PAC"/>
</dbReference>
<keyword evidence="6" id="KW-0902">Two-component regulatory system</keyword>
<dbReference type="GO" id="GO:0000155">
    <property type="term" value="F:phosphorelay sensor kinase activity"/>
    <property type="evidence" value="ECO:0007669"/>
    <property type="project" value="InterPro"/>
</dbReference>
<dbReference type="RefSeq" id="WP_111373896.1">
    <property type="nucleotide sequence ID" value="NZ_CP029480.1"/>
</dbReference>
<keyword evidence="11" id="KW-1185">Reference proteome</keyword>
<dbReference type="AlphaFoldDB" id="A0A2Z4GGK8"/>
<dbReference type="Pfam" id="PF00512">
    <property type="entry name" value="HisKA"/>
    <property type="match status" value="1"/>
</dbReference>
<evidence type="ECO:0000256" key="6">
    <source>
        <dbReference type="ARBA" id="ARBA00023012"/>
    </source>
</evidence>
<dbReference type="SUPFAM" id="SSF55874">
    <property type="entry name" value="ATPase domain of HSP90 chaperone/DNA topoisomerase II/histidine kinase"/>
    <property type="match status" value="1"/>
</dbReference>
<dbReference type="PANTHER" id="PTHR43711:SF26">
    <property type="entry name" value="SENSOR HISTIDINE KINASE RCSC"/>
    <property type="match status" value="1"/>
</dbReference>
<dbReference type="CDD" id="cd00075">
    <property type="entry name" value="HATPase"/>
    <property type="match status" value="1"/>
</dbReference>
<evidence type="ECO:0000256" key="5">
    <source>
        <dbReference type="ARBA" id="ARBA00022777"/>
    </source>
</evidence>
<dbReference type="NCBIfam" id="TIGR00229">
    <property type="entry name" value="sensory_box"/>
    <property type="match status" value="1"/>
</dbReference>
<gene>
    <name evidence="10" type="ORF">DJ013_21025</name>
</gene>
<dbReference type="SMART" id="SM00086">
    <property type="entry name" value="PAC"/>
    <property type="match status" value="1"/>
</dbReference>
<evidence type="ECO:0000256" key="3">
    <source>
        <dbReference type="ARBA" id="ARBA00022553"/>
    </source>
</evidence>
<evidence type="ECO:0000256" key="2">
    <source>
        <dbReference type="ARBA" id="ARBA00012438"/>
    </source>
</evidence>
<dbReference type="InterPro" id="IPR000014">
    <property type="entry name" value="PAS"/>
</dbReference>
<dbReference type="Gene3D" id="1.10.287.130">
    <property type="match status" value="1"/>
</dbReference>